<dbReference type="SUPFAM" id="SSF47336">
    <property type="entry name" value="ACP-like"/>
    <property type="match status" value="1"/>
</dbReference>
<evidence type="ECO:0000313" key="9">
    <source>
        <dbReference type="Proteomes" id="UP001496720"/>
    </source>
</evidence>
<feature type="region of interest" description="Disordered" evidence="6">
    <location>
        <begin position="14"/>
        <end position="36"/>
    </location>
</feature>
<dbReference type="Pfam" id="PF00501">
    <property type="entry name" value="AMP-binding"/>
    <property type="match status" value="1"/>
</dbReference>
<dbReference type="InterPro" id="IPR020806">
    <property type="entry name" value="PKS_PP-bd"/>
</dbReference>
<comment type="caution">
    <text evidence="8">The sequence shown here is derived from an EMBL/GenBank/DDBJ whole genome shotgun (WGS) entry which is preliminary data.</text>
</comment>
<keyword evidence="2" id="KW-0596">Phosphopantetheine</keyword>
<feature type="non-terminal residue" evidence="8">
    <location>
        <position position="1"/>
    </location>
</feature>
<dbReference type="InterPro" id="IPR036736">
    <property type="entry name" value="ACP-like_sf"/>
</dbReference>
<name>A0ABV1T3J9_9ACTN</name>
<dbReference type="InterPro" id="IPR045851">
    <property type="entry name" value="AMP-bd_C_sf"/>
</dbReference>
<dbReference type="InterPro" id="IPR000873">
    <property type="entry name" value="AMP-dep_synth/lig_dom"/>
</dbReference>
<dbReference type="Proteomes" id="UP001496720">
    <property type="component" value="Unassembled WGS sequence"/>
</dbReference>
<evidence type="ECO:0000259" key="7">
    <source>
        <dbReference type="PROSITE" id="PS50075"/>
    </source>
</evidence>
<evidence type="ECO:0000256" key="6">
    <source>
        <dbReference type="SAM" id="MobiDB-lite"/>
    </source>
</evidence>
<dbReference type="InterPro" id="IPR006162">
    <property type="entry name" value="Ppantetheine_attach_site"/>
</dbReference>
<dbReference type="PANTHER" id="PTHR45527">
    <property type="entry name" value="NONRIBOSOMAL PEPTIDE SYNTHETASE"/>
    <property type="match status" value="1"/>
</dbReference>
<keyword evidence="3" id="KW-0597">Phosphoprotein</keyword>
<dbReference type="PROSITE" id="PS00012">
    <property type="entry name" value="PHOSPHOPANTETHEINE"/>
    <property type="match status" value="1"/>
</dbReference>
<dbReference type="SUPFAM" id="SSF56801">
    <property type="entry name" value="Acetyl-CoA synthetase-like"/>
    <property type="match status" value="1"/>
</dbReference>
<dbReference type="InterPro" id="IPR020845">
    <property type="entry name" value="AMP-binding_CS"/>
</dbReference>
<dbReference type="CDD" id="cd12117">
    <property type="entry name" value="A_NRPS_Srf_like"/>
    <property type="match status" value="1"/>
</dbReference>
<organism evidence="8 9">
    <name type="scientific">Streptomyces violaceorubidus</name>
    <dbReference type="NCBI Taxonomy" id="284042"/>
    <lineage>
        <taxon>Bacteria</taxon>
        <taxon>Bacillati</taxon>
        <taxon>Actinomycetota</taxon>
        <taxon>Actinomycetes</taxon>
        <taxon>Kitasatosporales</taxon>
        <taxon>Streptomycetaceae</taxon>
        <taxon>Streptomyces</taxon>
    </lineage>
</organism>
<dbReference type="Pfam" id="PF13193">
    <property type="entry name" value="AMP-binding_C"/>
    <property type="match status" value="1"/>
</dbReference>
<dbReference type="InterPro" id="IPR010071">
    <property type="entry name" value="AA_adenyl_dom"/>
</dbReference>
<dbReference type="PROSITE" id="PS00455">
    <property type="entry name" value="AMP_BINDING"/>
    <property type="match status" value="1"/>
</dbReference>
<evidence type="ECO:0000313" key="8">
    <source>
        <dbReference type="EMBL" id="MER6168259.1"/>
    </source>
</evidence>
<dbReference type="RefSeq" id="WP_352149618.1">
    <property type="nucleotide sequence ID" value="NZ_JBEOZY010000037.1"/>
</dbReference>
<dbReference type="InterPro" id="IPR010060">
    <property type="entry name" value="NRPS_synth"/>
</dbReference>
<dbReference type="Gene3D" id="3.30.559.30">
    <property type="entry name" value="Nonribosomal peptide synthetase, condensation domain"/>
    <property type="match status" value="2"/>
</dbReference>
<dbReference type="SUPFAM" id="SSF52777">
    <property type="entry name" value="CoA-dependent acyltransferases"/>
    <property type="match status" value="4"/>
</dbReference>
<sequence length="1585" mass="170097">ETAVRDLFEAPTPATLAHRLTTTDHTPRTPLTPQPRPHHIPLSHAQQRLWFLHQFEPDSALYNIPVALKLTGALDVTALRRALDDVVVRHESLRTVFVPDDDGTGAYQVVQQAAPLDVAVVEVDADALQPALRAAAGRSFDLSAEPPLHATLFRTAAEEHVLLLVMHHIAGDGWSLSPLARDLSTAYTARHTGHEPTWTPLPVQYADFTLWQRHTLGTEDDPHSPLTRQLTHWRHQLQGLPEELDLPTDRPRPQTPSHQGGTVGFTVPAELRDRVEAVAREYQCTPFMVMQAALAVLLHRLGAGTDIPIGTPVAGRTDDALDDLVGFFVNTLVLRTDLSGDPTFTDLLDRVRETDLAAYAHQDVPFERLVEALNPERSSSRHPLFQTALSWNDDEEQRALSAIDALPGLVVSAQGTPLEAAKFDLLFSFSDASDGYAGRIEYSADLFVHDSVRTMAERLLRVLAVLVAHPDRPVRSADLLAEEERRRVLAEFGAGPDADGSAYLPGGLPRRFEDQAARTPDAVAVAFGGQELTYAELNARANRLARGLLAKGLRPESRVGVLMERSADLVVVLLAVAKAGGVYVPLSTAYPDSRMRWILSATGSEVLVTDTALADRAAEVAGDAPVLPVSGTDEPIAAGEDDGDLVLDIRPDRLVYVMFTSGSTGEPKGVAVTHADVTALAADRRWRDGVVDRVPLHSPHAWDGSTFELWAPLLNGGRVVVAPPGELDIESLRRLIVDHGVTALFLTTGLFRVLAQEHPECLAGVRQVWTGGDLASVEAMRRVRERCPATTVVHVYGPTETTTFATCHEVGDQDTAPTAAGVPIGRPMDGMLHYVLDEALRPVPPGVPGELFVAGAGLARGYWHRADLTAERFVADPYGAPGTRMYRTGDVVRWDREGRVEFLGRADGQVKVRGFRIELAEIEAAFAAHPAVAQVAVVVREDRPGDKRLAAYVVPAAAGSGQELRDHLASALPDYMVPQAIVELDALPLTSIGKLDRRALPVPEWGARAVSRAPRTAREETLARLFAEVLGVPEVGVDDGFFDLGGDSIMSIQLVSRARKAGLVLTPKDVFERRTVASLAEVTGGGGGAAAEEPGEGTGTLPATPIMHWLRERGGPVDRFNQSTVLRVPPGLRQDALLSAVQALLDHHDALRMRVTEDPGAGGLACEITPPGTVGAGTVVRRVDAAGTDAAAREELWAAEAEAAAGRLDPVSGRMVQVVWFDRGPGHDGRLLLVVNHMVVDGVSWRILLPDLAEAYEAAADGRTPRPAPVGTSLRRWARTLREEAVSPARGAEAEYWAGVVAGTEPPLGSAPLDAKQDTHATAGRLTLTLPAEVTGSLLTTVPTLFRAGVNDVLLSAFALALDAWLGADARPAYLVDLEGHGRVEEAVAGAELSRTVGWFTSMYPVRLEPGHYHRAEALAGGAAAGTVLKRIKEQLRAVPGEGIGYGLLRHLNPATRARLAGGRRPQLGFNYLGRFGAAPQTGAWAPEPGVAGPAGEADTAPLSHVVELNSHTADEPGGPRLVATWTWAGRLLPQESVARLAQAWFAALRALTEHAEAPDAGGLTPSDVALEISQEEIDEFEELL</sequence>
<dbReference type="Pfam" id="PF00550">
    <property type="entry name" value="PP-binding"/>
    <property type="match status" value="1"/>
</dbReference>
<keyword evidence="5" id="KW-0045">Antibiotic biosynthesis</keyword>
<evidence type="ECO:0000256" key="4">
    <source>
        <dbReference type="ARBA" id="ARBA00022737"/>
    </source>
</evidence>
<dbReference type="InterPro" id="IPR023213">
    <property type="entry name" value="CAT-like_dom_sf"/>
</dbReference>
<keyword evidence="4" id="KW-0677">Repeat</keyword>
<accession>A0ABV1T3J9</accession>
<evidence type="ECO:0000256" key="1">
    <source>
        <dbReference type="ARBA" id="ARBA00001957"/>
    </source>
</evidence>
<dbReference type="NCBIfam" id="TIGR01720">
    <property type="entry name" value="NRPS-para261"/>
    <property type="match status" value="1"/>
</dbReference>
<feature type="domain" description="Carrier" evidence="7">
    <location>
        <begin position="1013"/>
        <end position="1087"/>
    </location>
</feature>
<dbReference type="Gene3D" id="2.30.38.10">
    <property type="entry name" value="Luciferase, Domain 3"/>
    <property type="match status" value="1"/>
</dbReference>
<dbReference type="Gene3D" id="1.10.1200.10">
    <property type="entry name" value="ACP-like"/>
    <property type="match status" value="1"/>
</dbReference>
<dbReference type="InterPro" id="IPR025110">
    <property type="entry name" value="AMP-bd_C"/>
</dbReference>
<dbReference type="Gene3D" id="3.30.300.30">
    <property type="match status" value="1"/>
</dbReference>
<evidence type="ECO:0000256" key="5">
    <source>
        <dbReference type="ARBA" id="ARBA00023194"/>
    </source>
</evidence>
<dbReference type="Gene3D" id="3.30.559.10">
    <property type="entry name" value="Chloramphenicol acetyltransferase-like domain"/>
    <property type="match status" value="2"/>
</dbReference>
<proteinExistence type="predicted"/>
<reference evidence="8 9" key="1">
    <citation type="submission" date="2024-06" db="EMBL/GenBank/DDBJ databases">
        <title>The Natural Products Discovery Center: Release of the First 8490 Sequenced Strains for Exploring Actinobacteria Biosynthetic Diversity.</title>
        <authorList>
            <person name="Kalkreuter E."/>
            <person name="Kautsar S.A."/>
            <person name="Yang D."/>
            <person name="Bader C.D."/>
            <person name="Teijaro C.N."/>
            <person name="Fluegel L."/>
            <person name="Davis C.M."/>
            <person name="Simpson J.R."/>
            <person name="Lauterbach L."/>
            <person name="Steele A.D."/>
            <person name="Gui C."/>
            <person name="Meng S."/>
            <person name="Li G."/>
            <person name="Viehrig K."/>
            <person name="Ye F."/>
            <person name="Su P."/>
            <person name="Kiefer A.F."/>
            <person name="Nichols A."/>
            <person name="Cepeda A.J."/>
            <person name="Yan W."/>
            <person name="Fan B."/>
            <person name="Jiang Y."/>
            <person name="Adhikari A."/>
            <person name="Zheng C.-J."/>
            <person name="Schuster L."/>
            <person name="Cowan T.M."/>
            <person name="Smanski M.J."/>
            <person name="Chevrette M.G."/>
            <person name="De Carvalho L.P.S."/>
            <person name="Shen B."/>
        </authorList>
    </citation>
    <scope>NUCLEOTIDE SEQUENCE [LARGE SCALE GENOMIC DNA]</scope>
    <source>
        <strain evidence="8 9">NPDC001615</strain>
    </source>
</reference>
<feature type="region of interest" description="Disordered" evidence="6">
    <location>
        <begin position="242"/>
        <end position="264"/>
    </location>
</feature>
<evidence type="ECO:0000256" key="3">
    <source>
        <dbReference type="ARBA" id="ARBA00022553"/>
    </source>
</evidence>
<evidence type="ECO:0000256" key="2">
    <source>
        <dbReference type="ARBA" id="ARBA00022450"/>
    </source>
</evidence>
<dbReference type="Gene3D" id="3.40.50.980">
    <property type="match status" value="2"/>
</dbReference>
<keyword evidence="9" id="KW-1185">Reference proteome</keyword>
<dbReference type="PANTHER" id="PTHR45527:SF1">
    <property type="entry name" value="FATTY ACID SYNTHASE"/>
    <property type="match status" value="1"/>
</dbReference>
<dbReference type="NCBIfam" id="TIGR01733">
    <property type="entry name" value="AA-adenyl-dom"/>
    <property type="match status" value="1"/>
</dbReference>
<dbReference type="InterPro" id="IPR009081">
    <property type="entry name" value="PP-bd_ACP"/>
</dbReference>
<dbReference type="SMART" id="SM00823">
    <property type="entry name" value="PKS_PP"/>
    <property type="match status" value="1"/>
</dbReference>
<dbReference type="PROSITE" id="PS50075">
    <property type="entry name" value="CARRIER"/>
    <property type="match status" value="1"/>
</dbReference>
<comment type="cofactor">
    <cofactor evidence="1">
        <name>pantetheine 4'-phosphate</name>
        <dbReference type="ChEBI" id="CHEBI:47942"/>
    </cofactor>
</comment>
<dbReference type="InterPro" id="IPR001242">
    <property type="entry name" value="Condensation_dom"/>
</dbReference>
<dbReference type="Pfam" id="PF00668">
    <property type="entry name" value="Condensation"/>
    <property type="match status" value="2"/>
</dbReference>
<dbReference type="EMBL" id="JBEOZY010000037">
    <property type="protein sequence ID" value="MER6168259.1"/>
    <property type="molecule type" value="Genomic_DNA"/>
</dbReference>
<gene>
    <name evidence="8" type="ORF">ABT188_27535</name>
</gene>
<dbReference type="CDD" id="cd19540">
    <property type="entry name" value="LCL_NRPS-like"/>
    <property type="match status" value="1"/>
</dbReference>
<protein>
    <submittedName>
        <fullName evidence="8">Amino acid adenylation domain-containing protein</fullName>
    </submittedName>
</protein>